<evidence type="ECO:0000313" key="2">
    <source>
        <dbReference type="EMBL" id="MCF1715568.1"/>
    </source>
</evidence>
<feature type="transmembrane region" description="Helical" evidence="1">
    <location>
        <begin position="12"/>
        <end position="34"/>
    </location>
</feature>
<dbReference type="Proteomes" id="UP001200145">
    <property type="component" value="Unassembled WGS sequence"/>
</dbReference>
<feature type="transmembrane region" description="Helical" evidence="1">
    <location>
        <begin position="160"/>
        <end position="179"/>
    </location>
</feature>
<feature type="transmembrane region" description="Helical" evidence="1">
    <location>
        <begin position="46"/>
        <end position="68"/>
    </location>
</feature>
<evidence type="ECO:0000313" key="3">
    <source>
        <dbReference type="Proteomes" id="UP001200145"/>
    </source>
</evidence>
<evidence type="ECO:0000256" key="1">
    <source>
        <dbReference type="SAM" id="Phobius"/>
    </source>
</evidence>
<accession>A0ABS9BKM4</accession>
<name>A0ABS9BKM4_9BACT</name>
<gene>
    <name evidence="2" type="ORF">L0U88_13100</name>
</gene>
<keyword evidence="1" id="KW-0812">Transmembrane</keyword>
<keyword evidence="3" id="KW-1185">Reference proteome</keyword>
<sequence length="180" mass="20551">MLSAMIKKKDATAKWLIGLVSFVVFIAVVILSRVKLDVQLGFDVHVFARINAMLNSAVAVLLVAALVAVKQKKFQWHKRLMFLAIALSALFLISYIAHHLLSEQTLYGGTGWMRTVYYFILITHIFLAAIILPFILFTAYRAMIAEWPAHKKIARITWPIWFYVAVTGVLVYLMINPYYT</sequence>
<keyword evidence="1" id="KW-1133">Transmembrane helix</keyword>
<proteinExistence type="predicted"/>
<feature type="transmembrane region" description="Helical" evidence="1">
    <location>
        <begin position="117"/>
        <end position="140"/>
    </location>
</feature>
<dbReference type="Pfam" id="PF04238">
    <property type="entry name" value="DUF420"/>
    <property type="match status" value="1"/>
</dbReference>
<feature type="transmembrane region" description="Helical" evidence="1">
    <location>
        <begin position="80"/>
        <end position="97"/>
    </location>
</feature>
<dbReference type="RefSeq" id="WP_234866519.1">
    <property type="nucleotide sequence ID" value="NZ_JAKEVY010000003.1"/>
</dbReference>
<comment type="caution">
    <text evidence="2">The sequence shown here is derived from an EMBL/GenBank/DDBJ whole genome shotgun (WGS) entry which is preliminary data.</text>
</comment>
<dbReference type="PANTHER" id="PTHR37692:SF1">
    <property type="entry name" value="DUF420 DOMAIN-CONTAINING PROTEIN"/>
    <property type="match status" value="1"/>
</dbReference>
<keyword evidence="1" id="KW-0472">Membrane</keyword>
<protein>
    <submittedName>
        <fullName evidence="2">DUF420 domain-containing protein</fullName>
    </submittedName>
</protein>
<dbReference type="EMBL" id="JAKEVY010000003">
    <property type="protein sequence ID" value="MCF1715568.1"/>
    <property type="molecule type" value="Genomic_DNA"/>
</dbReference>
<reference evidence="2 3" key="1">
    <citation type="submission" date="2022-01" db="EMBL/GenBank/DDBJ databases">
        <title>Flavihumibacter sp. nov., isolated from sediment of a river.</title>
        <authorList>
            <person name="Liu H."/>
        </authorList>
    </citation>
    <scope>NUCLEOTIDE SEQUENCE [LARGE SCALE GENOMIC DNA]</scope>
    <source>
        <strain evidence="2 3">RY-1</strain>
    </source>
</reference>
<dbReference type="InterPro" id="IPR007352">
    <property type="entry name" value="DUF420"/>
</dbReference>
<dbReference type="PANTHER" id="PTHR37692">
    <property type="entry name" value="HYPOTHETICAL MEMBRANE SPANNING PROTEIN"/>
    <property type="match status" value="1"/>
</dbReference>
<organism evidence="2 3">
    <name type="scientific">Flavihumibacter fluminis</name>
    <dbReference type="NCBI Taxonomy" id="2909236"/>
    <lineage>
        <taxon>Bacteria</taxon>
        <taxon>Pseudomonadati</taxon>
        <taxon>Bacteroidota</taxon>
        <taxon>Chitinophagia</taxon>
        <taxon>Chitinophagales</taxon>
        <taxon>Chitinophagaceae</taxon>
        <taxon>Flavihumibacter</taxon>
    </lineage>
</organism>